<dbReference type="EMBL" id="JBHSPT010000055">
    <property type="protein sequence ID" value="MFC6058373.1"/>
    <property type="molecule type" value="Genomic_DNA"/>
</dbReference>
<dbReference type="Gene3D" id="1.20.1290.10">
    <property type="entry name" value="AhpD-like"/>
    <property type="match status" value="2"/>
</dbReference>
<keyword evidence="3" id="KW-0560">Oxidoreductase</keyword>
<keyword evidence="3" id="KW-0575">Peroxidase</keyword>
<feature type="region of interest" description="Disordered" evidence="1">
    <location>
        <begin position="348"/>
        <end position="374"/>
    </location>
</feature>
<accession>A0ABW1M5D5</accession>
<dbReference type="InterPro" id="IPR003779">
    <property type="entry name" value="CMD-like"/>
</dbReference>
<evidence type="ECO:0000313" key="3">
    <source>
        <dbReference type="EMBL" id="MFC6058373.1"/>
    </source>
</evidence>
<dbReference type="NCBIfam" id="TIGR00778">
    <property type="entry name" value="ahpD_dom"/>
    <property type="match status" value="1"/>
</dbReference>
<dbReference type="Proteomes" id="UP001596242">
    <property type="component" value="Unassembled WGS sequence"/>
</dbReference>
<dbReference type="InterPro" id="IPR004675">
    <property type="entry name" value="AhpD_core"/>
</dbReference>
<keyword evidence="4" id="KW-1185">Reference proteome</keyword>
<dbReference type="NCBIfam" id="TIGR01926">
    <property type="entry name" value="peroxid_rel"/>
    <property type="match status" value="1"/>
</dbReference>
<feature type="domain" description="Carboxymuconolactone decarboxylase-like" evidence="2">
    <location>
        <begin position="213"/>
        <end position="293"/>
    </location>
</feature>
<comment type="caution">
    <text evidence="3">The sequence shown here is derived from an EMBL/GenBank/DDBJ whole genome shotgun (WGS) entry which is preliminary data.</text>
</comment>
<protein>
    <submittedName>
        <fullName evidence="3">Peroxidase-related enzyme</fullName>
    </submittedName>
</protein>
<evidence type="ECO:0000313" key="4">
    <source>
        <dbReference type="Proteomes" id="UP001596242"/>
    </source>
</evidence>
<reference evidence="4" key="1">
    <citation type="journal article" date="2019" name="Int. J. Syst. Evol. Microbiol.">
        <title>The Global Catalogue of Microorganisms (GCM) 10K type strain sequencing project: providing services to taxonomists for standard genome sequencing and annotation.</title>
        <authorList>
            <consortium name="The Broad Institute Genomics Platform"/>
            <consortium name="The Broad Institute Genome Sequencing Center for Infectious Disease"/>
            <person name="Wu L."/>
            <person name="Ma J."/>
        </authorList>
    </citation>
    <scope>NUCLEOTIDE SEQUENCE [LARGE SCALE GENOMIC DNA]</scope>
    <source>
        <strain evidence="4">JCM 12763</strain>
    </source>
</reference>
<dbReference type="InterPro" id="IPR010195">
    <property type="entry name" value="Uncharacterised_peroxidase-rel"/>
</dbReference>
<name>A0ABW1M5D5_9ACTN</name>
<dbReference type="InterPro" id="IPR029032">
    <property type="entry name" value="AhpD-like"/>
</dbReference>
<dbReference type="PANTHER" id="PTHR35446">
    <property type="entry name" value="SI:CH211-175M2.5"/>
    <property type="match status" value="1"/>
</dbReference>
<dbReference type="GO" id="GO:0004601">
    <property type="term" value="F:peroxidase activity"/>
    <property type="evidence" value="ECO:0007669"/>
    <property type="project" value="UniProtKB-KW"/>
</dbReference>
<dbReference type="Pfam" id="PF02627">
    <property type="entry name" value="CMD"/>
    <property type="match status" value="1"/>
</dbReference>
<proteinExistence type="predicted"/>
<sequence length="374" mass="39017">MSDDEQYRPAVGTHADATRAALLRPARPGRLGPALRVEAAAFAAELAGQGALAARYRSCALNPPHETDTPDSGLLAAVRAWTRTVTLAPARAGRAGIAELERAGLDVRDIVALAQIVAFVSYEARVASGLALLDGTPAADPALATDTLSRSAAAGPAARPAPEGRFTLDTLTWAPWIEPVHADRLDADGRAVIDAHATLSTDSPYYRTLLHVPAALDHRTHVYNALMYGRDGLPRPERELVTLLVSRINGCVYCASVHGRKFAQLGRDPKTAQRVLDRGAVALTDDPRRAALARFTERQTATPPAATADDVAALRAAGIDGTALLDVVHCVALFGWANRLMQVLGAPAAPESCTGTSGPATSAAVPAAGSPSHG</sequence>
<organism evidence="3 4">
    <name type="scientific">Streptomyces pratens</name>
    <dbReference type="NCBI Taxonomy" id="887456"/>
    <lineage>
        <taxon>Bacteria</taxon>
        <taxon>Bacillati</taxon>
        <taxon>Actinomycetota</taxon>
        <taxon>Actinomycetes</taxon>
        <taxon>Kitasatosporales</taxon>
        <taxon>Streptomycetaceae</taxon>
        <taxon>Streptomyces</taxon>
    </lineage>
</organism>
<evidence type="ECO:0000259" key="2">
    <source>
        <dbReference type="Pfam" id="PF02627"/>
    </source>
</evidence>
<dbReference type="PANTHER" id="PTHR35446:SF2">
    <property type="entry name" value="CARBOXYMUCONOLACTONE DECARBOXYLASE-LIKE DOMAIN-CONTAINING PROTEIN"/>
    <property type="match status" value="1"/>
</dbReference>
<dbReference type="RefSeq" id="WP_386401073.1">
    <property type="nucleotide sequence ID" value="NZ_JBHSPT010000055.1"/>
</dbReference>
<evidence type="ECO:0000256" key="1">
    <source>
        <dbReference type="SAM" id="MobiDB-lite"/>
    </source>
</evidence>
<gene>
    <name evidence="3" type="ORF">ACFP50_23840</name>
</gene>
<dbReference type="SUPFAM" id="SSF69118">
    <property type="entry name" value="AhpD-like"/>
    <property type="match status" value="2"/>
</dbReference>